<evidence type="ECO:0000313" key="2">
    <source>
        <dbReference type="EMBL" id="WSD07164.1"/>
    </source>
</evidence>
<gene>
    <name evidence="2" type="ORF">OIE73_16265</name>
</gene>
<reference evidence="2 3" key="1">
    <citation type="submission" date="2022-10" db="EMBL/GenBank/DDBJ databases">
        <title>The complete genomes of actinobacterial strains from the NBC collection.</title>
        <authorList>
            <person name="Joergensen T.S."/>
            <person name="Alvarez Arevalo M."/>
            <person name="Sterndorff E.B."/>
            <person name="Faurdal D."/>
            <person name="Vuksanovic O."/>
            <person name="Mourched A.-S."/>
            <person name="Charusanti P."/>
            <person name="Shaw S."/>
            <person name="Blin K."/>
            <person name="Weber T."/>
        </authorList>
    </citation>
    <scope>NUCLEOTIDE SEQUENCE [LARGE SCALE GENOMIC DNA]</scope>
    <source>
        <strain evidence="2 3">NBC 01753</strain>
    </source>
</reference>
<protein>
    <submittedName>
        <fullName evidence="2">Uncharacterized protein</fullName>
    </submittedName>
</protein>
<accession>A0ABZ1GM31</accession>
<keyword evidence="3" id="KW-1185">Reference proteome</keyword>
<dbReference type="RefSeq" id="WP_326753234.1">
    <property type="nucleotide sequence ID" value="NZ_CP109134.1"/>
</dbReference>
<evidence type="ECO:0000313" key="3">
    <source>
        <dbReference type="Proteomes" id="UP001335325"/>
    </source>
</evidence>
<dbReference type="EMBL" id="CP109134">
    <property type="protein sequence ID" value="WSD07164.1"/>
    <property type="molecule type" value="Genomic_DNA"/>
</dbReference>
<dbReference type="Proteomes" id="UP001335325">
    <property type="component" value="Chromosome"/>
</dbReference>
<organism evidence="2 3">
    <name type="scientific">Streptomyces hirsutus</name>
    <dbReference type="NCBI Taxonomy" id="35620"/>
    <lineage>
        <taxon>Bacteria</taxon>
        <taxon>Bacillati</taxon>
        <taxon>Actinomycetota</taxon>
        <taxon>Actinomycetes</taxon>
        <taxon>Kitasatosporales</taxon>
        <taxon>Streptomycetaceae</taxon>
        <taxon>Streptomyces</taxon>
    </lineage>
</organism>
<evidence type="ECO:0000256" key="1">
    <source>
        <dbReference type="SAM" id="MobiDB-lite"/>
    </source>
</evidence>
<feature type="region of interest" description="Disordered" evidence="1">
    <location>
        <begin position="16"/>
        <end position="46"/>
    </location>
</feature>
<proteinExistence type="predicted"/>
<feature type="compositionally biased region" description="Basic residues" evidence="1">
    <location>
        <begin position="18"/>
        <end position="27"/>
    </location>
</feature>
<name>A0ABZ1GM31_9ACTN</name>
<sequence>MFNRIRRAVLLARERHFPKGRHRRPSTHPRSVTVFTRPEPTDRSAADWDRYPDRAGLLVGEDVALVRPYVLACERRARHRSVIVVSHLSAEVWSALAGGR</sequence>
<dbReference type="GeneID" id="91544155"/>